<dbReference type="Proteomes" id="UP000015530">
    <property type="component" value="Unassembled WGS sequence"/>
</dbReference>
<dbReference type="EMBL" id="AMYD01000142">
    <property type="protein sequence ID" value="EQB59082.1"/>
    <property type="molecule type" value="Genomic_DNA"/>
</dbReference>
<reference evidence="2" key="1">
    <citation type="journal article" date="2013" name="Mol. Plant Microbe Interact.">
        <title>Global aspects of pacC regulation of pathogenicity genes in Colletotrichum gloeosporioides as revealed by transcriptome analysis.</title>
        <authorList>
            <person name="Alkan N."/>
            <person name="Meng X."/>
            <person name="Friedlander G."/>
            <person name="Reuveni E."/>
            <person name="Sukno S."/>
            <person name="Sherman A."/>
            <person name="Thon M."/>
            <person name="Fluhr R."/>
            <person name="Prusky D."/>
        </authorList>
    </citation>
    <scope>NUCLEOTIDE SEQUENCE [LARGE SCALE GENOMIC DNA]</scope>
    <source>
        <strain evidence="2">Cg-14</strain>
    </source>
</reference>
<sequence length="11" mass="1119">MGPSGSEVELN</sequence>
<protein>
    <submittedName>
        <fullName evidence="1">Uncharacterized protein</fullName>
    </submittedName>
</protein>
<gene>
    <name evidence="1" type="ORF">CGLO_00579</name>
</gene>
<evidence type="ECO:0000313" key="1">
    <source>
        <dbReference type="EMBL" id="EQB59082.1"/>
    </source>
</evidence>
<proteinExistence type="predicted"/>
<comment type="caution">
    <text evidence="1">The sequence shown here is derived from an EMBL/GenBank/DDBJ whole genome shotgun (WGS) entry which is preliminary data.</text>
</comment>
<accession>T0KU87</accession>
<organism evidence="1 2">
    <name type="scientific">Colletotrichum gloeosporioides (strain Cg-14)</name>
    <name type="common">Anthracnose fungus</name>
    <name type="synonym">Glomerella cingulata</name>
    <dbReference type="NCBI Taxonomy" id="1237896"/>
    <lineage>
        <taxon>Eukaryota</taxon>
        <taxon>Fungi</taxon>
        <taxon>Dikarya</taxon>
        <taxon>Ascomycota</taxon>
        <taxon>Pezizomycotina</taxon>
        <taxon>Sordariomycetes</taxon>
        <taxon>Hypocreomycetidae</taxon>
        <taxon>Glomerellales</taxon>
        <taxon>Glomerellaceae</taxon>
        <taxon>Colletotrichum</taxon>
        <taxon>Colletotrichum gloeosporioides species complex</taxon>
    </lineage>
</organism>
<dbReference type="HOGENOM" id="CLU_222384_0_0_1"/>
<name>T0KU87_COLGC</name>
<evidence type="ECO:0000313" key="2">
    <source>
        <dbReference type="Proteomes" id="UP000015530"/>
    </source>
</evidence>